<organism evidence="1 2">
    <name type="scientific">Methylobacterium iners</name>
    <dbReference type="NCBI Taxonomy" id="418707"/>
    <lineage>
        <taxon>Bacteria</taxon>
        <taxon>Pseudomonadati</taxon>
        <taxon>Pseudomonadota</taxon>
        <taxon>Alphaproteobacteria</taxon>
        <taxon>Hyphomicrobiales</taxon>
        <taxon>Methylobacteriaceae</taxon>
        <taxon>Methylobacterium</taxon>
    </lineage>
</organism>
<reference evidence="1" key="2">
    <citation type="submission" date="2021-08" db="EMBL/GenBank/DDBJ databases">
        <authorList>
            <person name="Tani A."/>
            <person name="Ola A."/>
            <person name="Ogura Y."/>
            <person name="Katsura K."/>
            <person name="Hayashi T."/>
        </authorList>
    </citation>
    <scope>NUCLEOTIDE SEQUENCE</scope>
    <source>
        <strain evidence="1">DSM 19015</strain>
    </source>
</reference>
<protein>
    <submittedName>
        <fullName evidence="1">Uncharacterized protein</fullName>
    </submittedName>
</protein>
<proteinExistence type="predicted"/>
<keyword evidence="2" id="KW-1185">Reference proteome</keyword>
<gene>
    <name evidence="1" type="ORF">OCOJLMKI_2420</name>
</gene>
<accession>A0ABQ4RWI2</accession>
<comment type="caution">
    <text evidence="1">The sequence shown here is derived from an EMBL/GenBank/DDBJ whole genome shotgun (WGS) entry which is preliminary data.</text>
</comment>
<evidence type="ECO:0000313" key="2">
    <source>
        <dbReference type="Proteomes" id="UP001055125"/>
    </source>
</evidence>
<evidence type="ECO:0000313" key="1">
    <source>
        <dbReference type="EMBL" id="GJD95210.1"/>
    </source>
</evidence>
<reference evidence="1" key="1">
    <citation type="journal article" date="2021" name="Front. Microbiol.">
        <title>Comprehensive Comparative Genomics and Phenotyping of Methylobacterium Species.</title>
        <authorList>
            <person name="Alessa O."/>
            <person name="Ogura Y."/>
            <person name="Fujitani Y."/>
            <person name="Takami H."/>
            <person name="Hayashi T."/>
            <person name="Sahin N."/>
            <person name="Tani A."/>
        </authorList>
    </citation>
    <scope>NUCLEOTIDE SEQUENCE</scope>
    <source>
        <strain evidence="1">DSM 19015</strain>
    </source>
</reference>
<sequence>MSGGTGEGSGAPTDARLSEIVRLTNLLADRVLDARIMGDPVDEADIEALLKASLLLSEFGQEAPPLLDRLIRNLRAEVAEREPR</sequence>
<dbReference type="Proteomes" id="UP001055125">
    <property type="component" value="Unassembled WGS sequence"/>
</dbReference>
<name>A0ABQ4RWI2_9HYPH</name>
<dbReference type="EMBL" id="BPQP01000033">
    <property type="protein sequence ID" value="GJD95210.1"/>
    <property type="molecule type" value="Genomic_DNA"/>
</dbReference>